<comment type="function">
    <text evidence="9 10">This protein specifically catalyzes the removal of signal peptides from prolipoproteins.</text>
</comment>
<keyword evidence="13" id="KW-1185">Reference proteome</keyword>
<dbReference type="PANTHER" id="PTHR33695">
    <property type="entry name" value="LIPOPROTEIN SIGNAL PEPTIDASE"/>
    <property type="match status" value="1"/>
</dbReference>
<evidence type="ECO:0000256" key="10">
    <source>
        <dbReference type="RuleBase" id="RU000594"/>
    </source>
</evidence>
<evidence type="ECO:0000256" key="11">
    <source>
        <dbReference type="RuleBase" id="RU004181"/>
    </source>
</evidence>
<keyword evidence="2 9" id="KW-1003">Cell membrane</keyword>
<dbReference type="RefSeq" id="WP_082625183.1">
    <property type="nucleotide sequence ID" value="NZ_CP042593.1"/>
</dbReference>
<evidence type="ECO:0000256" key="8">
    <source>
        <dbReference type="ARBA" id="ARBA00023136"/>
    </source>
</evidence>
<keyword evidence="3 9" id="KW-0645">Protease</keyword>
<dbReference type="PANTHER" id="PTHR33695:SF1">
    <property type="entry name" value="LIPOPROTEIN SIGNAL PEPTIDASE"/>
    <property type="match status" value="1"/>
</dbReference>
<dbReference type="AlphaFoldDB" id="A0A5B8Z2Z8"/>
<dbReference type="NCBIfam" id="TIGR00077">
    <property type="entry name" value="lspA"/>
    <property type="match status" value="1"/>
</dbReference>
<dbReference type="HAMAP" id="MF_00161">
    <property type="entry name" value="LspA"/>
    <property type="match status" value="1"/>
</dbReference>
<dbReference type="GO" id="GO:0006508">
    <property type="term" value="P:proteolysis"/>
    <property type="evidence" value="ECO:0007669"/>
    <property type="project" value="UniProtKB-KW"/>
</dbReference>
<proteinExistence type="inferred from homology"/>
<dbReference type="KEGG" id="bda:FSZ17_09495"/>
<dbReference type="UniPathway" id="UPA00665"/>
<dbReference type="PRINTS" id="PR00781">
    <property type="entry name" value="LIPOSIGPTASE"/>
</dbReference>
<dbReference type="EMBL" id="CP042593">
    <property type="protein sequence ID" value="QED47470.1"/>
    <property type="molecule type" value="Genomic_DNA"/>
</dbReference>
<dbReference type="InterPro" id="IPR001872">
    <property type="entry name" value="Peptidase_A8"/>
</dbReference>
<feature type="active site" evidence="9">
    <location>
        <position position="119"/>
    </location>
</feature>
<dbReference type="EC" id="3.4.23.36" evidence="9"/>
<evidence type="ECO:0000256" key="7">
    <source>
        <dbReference type="ARBA" id="ARBA00022989"/>
    </source>
</evidence>
<keyword evidence="4 9" id="KW-0812">Transmembrane</keyword>
<name>A0A5B8Z2Z8_CYTDA</name>
<feature type="active site" evidence="9">
    <location>
        <position position="137"/>
    </location>
</feature>
<comment type="subcellular location">
    <subcellularLocation>
        <location evidence="9">Cell membrane</location>
        <topology evidence="9">Multi-pass membrane protein</topology>
    </subcellularLocation>
</comment>
<dbReference type="GO" id="GO:0005886">
    <property type="term" value="C:plasma membrane"/>
    <property type="evidence" value="ECO:0007669"/>
    <property type="project" value="UniProtKB-SubCell"/>
</dbReference>
<dbReference type="STRING" id="1742359.GCA_001439625_00340"/>
<evidence type="ECO:0000256" key="6">
    <source>
        <dbReference type="ARBA" id="ARBA00022801"/>
    </source>
</evidence>
<dbReference type="Proteomes" id="UP000321555">
    <property type="component" value="Chromosome"/>
</dbReference>
<keyword evidence="5 9" id="KW-0064">Aspartyl protease</keyword>
<feature type="transmembrane region" description="Helical" evidence="9">
    <location>
        <begin position="7"/>
        <end position="29"/>
    </location>
</feature>
<dbReference type="Pfam" id="PF01252">
    <property type="entry name" value="Peptidase_A8"/>
    <property type="match status" value="1"/>
</dbReference>
<accession>A0A5B8Z2Z8</accession>
<evidence type="ECO:0000256" key="3">
    <source>
        <dbReference type="ARBA" id="ARBA00022670"/>
    </source>
</evidence>
<organism evidence="12 13">
    <name type="scientific">Cytobacillus dafuensis</name>
    <name type="common">Bacillus dafuensis</name>
    <dbReference type="NCBI Taxonomy" id="1742359"/>
    <lineage>
        <taxon>Bacteria</taxon>
        <taxon>Bacillati</taxon>
        <taxon>Bacillota</taxon>
        <taxon>Bacilli</taxon>
        <taxon>Bacillales</taxon>
        <taxon>Bacillaceae</taxon>
        <taxon>Cytobacillus</taxon>
    </lineage>
</organism>
<feature type="transmembrane region" description="Helical" evidence="9">
    <location>
        <begin position="91"/>
        <end position="109"/>
    </location>
</feature>
<protein>
    <recommendedName>
        <fullName evidence="9">Lipoprotein signal peptidase</fullName>
        <ecNumber evidence="9">3.4.23.36</ecNumber>
    </recommendedName>
    <alternativeName>
        <fullName evidence="9">Prolipoprotein signal peptidase</fullName>
    </alternativeName>
    <alternativeName>
        <fullName evidence="9">Signal peptidase II</fullName>
        <shortName evidence="9">SPase II</shortName>
    </alternativeName>
</protein>
<evidence type="ECO:0000256" key="5">
    <source>
        <dbReference type="ARBA" id="ARBA00022750"/>
    </source>
</evidence>
<dbReference type="OrthoDB" id="9810259at2"/>
<comment type="pathway">
    <text evidence="9">Protein modification; lipoprotein biosynthesis (signal peptide cleavage).</text>
</comment>
<reference evidence="13" key="1">
    <citation type="submission" date="2019-08" db="EMBL/GenBank/DDBJ databases">
        <authorList>
            <person name="Zheng X."/>
        </authorList>
    </citation>
    <scope>NUCLEOTIDE SEQUENCE [LARGE SCALE GENOMIC DNA]</scope>
    <source>
        <strain evidence="13">FJAT-25496</strain>
    </source>
</reference>
<feature type="transmembrane region" description="Helical" evidence="9">
    <location>
        <begin position="66"/>
        <end position="84"/>
    </location>
</feature>
<evidence type="ECO:0000313" key="12">
    <source>
        <dbReference type="EMBL" id="QED47470.1"/>
    </source>
</evidence>
<feature type="transmembrane region" description="Helical" evidence="9">
    <location>
        <begin position="129"/>
        <end position="153"/>
    </location>
</feature>
<keyword evidence="12" id="KW-0449">Lipoprotein</keyword>
<dbReference type="PROSITE" id="PS00855">
    <property type="entry name" value="SPASE_II"/>
    <property type="match status" value="1"/>
</dbReference>
<evidence type="ECO:0000256" key="9">
    <source>
        <dbReference type="HAMAP-Rule" id="MF_00161"/>
    </source>
</evidence>
<keyword evidence="6 9" id="KW-0378">Hydrolase</keyword>
<comment type="similarity">
    <text evidence="1 9 11">Belongs to the peptidase A8 family.</text>
</comment>
<evidence type="ECO:0000256" key="2">
    <source>
        <dbReference type="ARBA" id="ARBA00022475"/>
    </source>
</evidence>
<gene>
    <name evidence="9" type="primary">lspA</name>
    <name evidence="12" type="ORF">FSZ17_09495</name>
</gene>
<dbReference type="GO" id="GO:0004190">
    <property type="term" value="F:aspartic-type endopeptidase activity"/>
    <property type="evidence" value="ECO:0007669"/>
    <property type="project" value="UniProtKB-UniRule"/>
</dbReference>
<keyword evidence="7 9" id="KW-1133">Transmembrane helix</keyword>
<evidence type="ECO:0000256" key="1">
    <source>
        <dbReference type="ARBA" id="ARBA00006139"/>
    </source>
</evidence>
<evidence type="ECO:0000313" key="13">
    <source>
        <dbReference type="Proteomes" id="UP000321555"/>
    </source>
</evidence>
<sequence>MKSLEVTFVFFYIIALFIIALDQFTKWLIVKNLELGESIEVIDNFLYITSHRNKGAAWGILEGRMWFFYIITIIVVIGIIYYIQKAAKGKWLLGVSLGFMLGGAIGNFIDRVYRQEVVDFIDTYPFGYNFPIFNIADSALVIGVGMLMIQMLLEERALKKEKSNGENGTHHS</sequence>
<keyword evidence="8 9" id="KW-0472">Membrane</keyword>
<comment type="catalytic activity">
    <reaction evidence="9 10">
        <text>Release of signal peptides from bacterial membrane prolipoproteins. Hydrolyzes -Xaa-Yaa-Zaa-|-(S,diacylglyceryl)Cys-, in which Xaa is hydrophobic (preferably Leu), and Yaa (Ala or Ser) and Zaa (Gly or Ala) have small, neutral side chains.</text>
        <dbReference type="EC" id="3.4.23.36"/>
    </reaction>
</comment>
<evidence type="ECO:0000256" key="4">
    <source>
        <dbReference type="ARBA" id="ARBA00022692"/>
    </source>
</evidence>